<reference evidence="1" key="1">
    <citation type="submission" date="2022-08" db="EMBL/GenBank/DDBJ databases">
        <title>Alicyclobacillus fastidiosus DSM 17978, complete genome.</title>
        <authorList>
            <person name="Wang Q."/>
            <person name="Cai R."/>
            <person name="Wang Z."/>
        </authorList>
    </citation>
    <scope>NUCLEOTIDE SEQUENCE</scope>
    <source>
        <strain evidence="1">DSM 17978</strain>
    </source>
</reference>
<evidence type="ECO:0000313" key="1">
    <source>
        <dbReference type="EMBL" id="WAH40250.1"/>
    </source>
</evidence>
<evidence type="ECO:0008006" key="3">
    <source>
        <dbReference type="Google" id="ProtNLM"/>
    </source>
</evidence>
<gene>
    <name evidence="1" type="ORF">NZD89_17970</name>
</gene>
<evidence type="ECO:0000313" key="2">
    <source>
        <dbReference type="Proteomes" id="UP001164761"/>
    </source>
</evidence>
<name>A0ABY6ZDP3_9BACL</name>
<sequence>MTLREYLSIPFILSAESVIRKGDWVRIVSYPELPGCQVEGAATVLLIDELDIKRTEYIFTTLRAGKTPPVPRPALPYMDVEGLLERLGLKHIIPFLDKVDAVLPTSVE</sequence>
<dbReference type="EMBL" id="CP104067">
    <property type="protein sequence ID" value="WAH40250.1"/>
    <property type="molecule type" value="Genomic_DNA"/>
</dbReference>
<keyword evidence="2" id="KW-1185">Reference proteome</keyword>
<protein>
    <recommendedName>
        <fullName evidence="3">Type II toxin-antitoxin system HicB family antitoxin</fullName>
    </recommendedName>
</protein>
<dbReference type="Proteomes" id="UP001164761">
    <property type="component" value="Chromosome"/>
</dbReference>
<accession>A0ABY6ZDP3</accession>
<proteinExistence type="predicted"/>
<organism evidence="1 2">
    <name type="scientific">Alicyclobacillus fastidiosus</name>
    <dbReference type="NCBI Taxonomy" id="392011"/>
    <lineage>
        <taxon>Bacteria</taxon>
        <taxon>Bacillati</taxon>
        <taxon>Bacillota</taxon>
        <taxon>Bacilli</taxon>
        <taxon>Bacillales</taxon>
        <taxon>Alicyclobacillaceae</taxon>
        <taxon>Alicyclobacillus</taxon>
    </lineage>
</organism>
<dbReference type="RefSeq" id="WP_268004147.1">
    <property type="nucleotide sequence ID" value="NZ_BSUT01000001.1"/>
</dbReference>